<dbReference type="FunFam" id="1.10.287.130:FF:000002">
    <property type="entry name" value="Two-component osmosensing histidine kinase"/>
    <property type="match status" value="1"/>
</dbReference>
<dbReference type="GO" id="GO:0005886">
    <property type="term" value="C:plasma membrane"/>
    <property type="evidence" value="ECO:0007669"/>
    <property type="project" value="UniProtKB-SubCell"/>
</dbReference>
<evidence type="ECO:0000256" key="11">
    <source>
        <dbReference type="ARBA" id="ARBA00022989"/>
    </source>
</evidence>
<dbReference type="InterPro" id="IPR036097">
    <property type="entry name" value="HisK_dim/P_sf"/>
</dbReference>
<feature type="domain" description="Histidine kinase" evidence="17">
    <location>
        <begin position="690"/>
        <end position="914"/>
    </location>
</feature>
<dbReference type="Gene3D" id="3.30.565.10">
    <property type="entry name" value="Histidine kinase-like ATPase, C-terminal domain"/>
    <property type="match status" value="1"/>
</dbReference>
<dbReference type="SMART" id="SM00388">
    <property type="entry name" value="HisKA"/>
    <property type="match status" value="1"/>
</dbReference>
<evidence type="ECO:0000256" key="7">
    <source>
        <dbReference type="ARBA" id="ARBA00022692"/>
    </source>
</evidence>
<dbReference type="InterPro" id="IPR003594">
    <property type="entry name" value="HATPase_dom"/>
</dbReference>
<keyword evidence="10" id="KW-0067">ATP-binding</keyword>
<dbReference type="Pfam" id="PF02518">
    <property type="entry name" value="HATPase_c"/>
    <property type="match status" value="1"/>
</dbReference>
<feature type="compositionally biased region" description="Pro residues" evidence="16">
    <location>
        <begin position="1069"/>
        <end position="1082"/>
    </location>
</feature>
<evidence type="ECO:0000256" key="16">
    <source>
        <dbReference type="SAM" id="MobiDB-lite"/>
    </source>
</evidence>
<dbReference type="InterPro" id="IPR011123">
    <property type="entry name" value="Y_Y_Y"/>
</dbReference>
<dbReference type="InterPro" id="IPR005467">
    <property type="entry name" value="His_kinase_dom"/>
</dbReference>
<evidence type="ECO:0000256" key="9">
    <source>
        <dbReference type="ARBA" id="ARBA00022777"/>
    </source>
</evidence>
<feature type="modified residue" description="4-aspartylphosphate" evidence="15">
    <location>
        <position position="989"/>
    </location>
</feature>
<dbReference type="Gene3D" id="1.20.120.160">
    <property type="entry name" value="HPT domain"/>
    <property type="match status" value="1"/>
</dbReference>
<keyword evidence="4" id="KW-1003">Cell membrane</keyword>
<evidence type="ECO:0000256" key="5">
    <source>
        <dbReference type="ARBA" id="ARBA00022553"/>
    </source>
</evidence>
<dbReference type="Pfam" id="PF01627">
    <property type="entry name" value="Hpt"/>
    <property type="match status" value="1"/>
</dbReference>
<keyword evidence="13" id="KW-0472">Membrane</keyword>
<dbReference type="SUPFAM" id="SSF52172">
    <property type="entry name" value="CheY-like"/>
    <property type="match status" value="1"/>
</dbReference>
<evidence type="ECO:0000313" key="21">
    <source>
        <dbReference type="Proteomes" id="UP000559626"/>
    </source>
</evidence>
<evidence type="ECO:0000256" key="6">
    <source>
        <dbReference type="ARBA" id="ARBA00022679"/>
    </source>
</evidence>
<evidence type="ECO:0000256" key="10">
    <source>
        <dbReference type="ARBA" id="ARBA00022840"/>
    </source>
</evidence>
<keyword evidence="5 15" id="KW-0597">Phosphoprotein</keyword>
<evidence type="ECO:0000259" key="18">
    <source>
        <dbReference type="PROSITE" id="PS50110"/>
    </source>
</evidence>
<dbReference type="InterPro" id="IPR004358">
    <property type="entry name" value="Sig_transdc_His_kin-like_C"/>
</dbReference>
<dbReference type="Pfam" id="PF00512">
    <property type="entry name" value="HisKA"/>
    <property type="match status" value="1"/>
</dbReference>
<protein>
    <recommendedName>
        <fullName evidence="3">histidine kinase</fullName>
        <ecNumber evidence="3">2.7.13.3</ecNumber>
    </recommendedName>
</protein>
<dbReference type="Pfam" id="PF07494">
    <property type="entry name" value="Reg_prop"/>
    <property type="match status" value="2"/>
</dbReference>
<dbReference type="PROSITE" id="PS50894">
    <property type="entry name" value="HPT"/>
    <property type="match status" value="1"/>
</dbReference>
<dbReference type="InterPro" id="IPR003661">
    <property type="entry name" value="HisK_dim/P_dom"/>
</dbReference>
<keyword evidence="7" id="KW-0812">Transmembrane</keyword>
<evidence type="ECO:0000256" key="13">
    <source>
        <dbReference type="ARBA" id="ARBA00023136"/>
    </source>
</evidence>
<evidence type="ECO:0000313" key="20">
    <source>
        <dbReference type="EMBL" id="NML67424.1"/>
    </source>
</evidence>
<comment type="caution">
    <text evidence="20">The sequence shown here is derived from an EMBL/GenBank/DDBJ whole genome shotgun (WGS) entry which is preliminary data.</text>
</comment>
<feature type="region of interest" description="Disordered" evidence="16">
    <location>
        <begin position="1063"/>
        <end position="1083"/>
    </location>
</feature>
<dbReference type="SUPFAM" id="SSF63829">
    <property type="entry name" value="Calcium-dependent phosphotriesterase"/>
    <property type="match status" value="1"/>
</dbReference>
<dbReference type="GO" id="GO:0000155">
    <property type="term" value="F:phosphorelay sensor kinase activity"/>
    <property type="evidence" value="ECO:0007669"/>
    <property type="project" value="InterPro"/>
</dbReference>
<dbReference type="SUPFAM" id="SSF47226">
    <property type="entry name" value="Histidine-containing phosphotransfer domain, HPT domain"/>
    <property type="match status" value="1"/>
</dbReference>
<evidence type="ECO:0000256" key="2">
    <source>
        <dbReference type="ARBA" id="ARBA00004651"/>
    </source>
</evidence>
<dbReference type="PRINTS" id="PR00344">
    <property type="entry name" value="BCTRLSENSOR"/>
</dbReference>
<sequence length="1190" mass="126385">MAPRLLPAQAASPQAFLQQFGPAEGLSQLFIYCLLQDRQGYLWLGTSEGLVRYDGTRFVTFTTRDGLADNFVTSLREDPATGQLWVAHYHGARSVRRAAGGRFRAARPGEGGAWHPPTGPPPIDTARLGRYQRRYRLGLPAEVAPSCLLEDREGNAWLGTAGQGLWRHADRFLSLWPTLPRQAPLVLGSLPTAGGAQAWATFDNSFFYHLPTAPAGQLTATNPCIPPVPGGPARVLLARPAALGGGFWLGTRAGSVWAVAAPGQPAELVPGLGGGQGLGSAVTALAYAPSSGLWVGTQADGVYYLPTPKAGRPAPGVRHFTTASGLLHNSTTALLADRRGRIWLAAPGTGLANWQPGQPHFTYYRLAAGGLNATTLAEDADGTIWVGTEGQGLFYQRAGRGRWQHLQAPGALPSDYVVALQALPAPLASQLLLVHPQGLSLLDTRRATAQPLTAATDPLGQGGLPGPALATHPALAWLATRAGLLRLDLTALPRQPVALAPPGLAFTGAEVDGEAHPAQALGSLSPRQHRVSFAFQGISLAAGGGGALQYRYRLRGLADEWSRPSLADEAQFAGLGPGRYELQVQVRRPAPGAAWSPPLASAFRIATPWWRQGWVAALGALLALGLLALLVRAREATLRRQKYQLEHTVRERTAELRQRQHHIERINAELLVARDAAEASRRAKAQFLANMSHEIRTPMNAVIGLTNLLRETNPTPEQQEYLGAIGSSSHNLLVILNDILDSSKMEAGKLTLEQAPFALPALVQGLGTMFRHTAASKGLALSVVVDPAVPAAVLGDSVRLQQVLVNLVSNALKFTRQGGVRVSVAPAPGAALDAGHAVLRFAVQDTGIGIPADKLTTIFEDFSQANTSTTREFGGTGLGLSIARNLVQLHGGQLTVQSEVGVGSVFSFELPYALADEALLHATTVATGPLPPFAPGLRVLVAEDNALNQLVARKTLENWHVHVTMADNGRLAVEQALAATVPFDAVLMDVQMPELDGYAATRLLRERFPDAAALPIIGLTASVLPEDRTLALAVGMNDILAKPFEPATLHARLAYFTGRATGPAGTAPSPLPPPQSPAPAALPRPSWQQLEELAGGNEQFVQQIVRTFLEQAPALELLLPEAYPHDPATLAQLAHKLKGQVAYFGVPGLHAQLDELERAARQPGCPYGAALIQSVRQQLAHLYPLLAERA</sequence>
<evidence type="ECO:0000256" key="15">
    <source>
        <dbReference type="PROSITE-ProRule" id="PRU00169"/>
    </source>
</evidence>
<feature type="domain" description="Response regulatory" evidence="18">
    <location>
        <begin position="938"/>
        <end position="1057"/>
    </location>
</feature>
<keyword evidence="21" id="KW-1185">Reference proteome</keyword>
<evidence type="ECO:0000256" key="3">
    <source>
        <dbReference type="ARBA" id="ARBA00012438"/>
    </source>
</evidence>
<dbReference type="CDD" id="cd00082">
    <property type="entry name" value="HisKA"/>
    <property type="match status" value="1"/>
</dbReference>
<organism evidence="20 21">
    <name type="scientific">Hymenobacter polaris</name>
    <dbReference type="NCBI Taxonomy" id="2682546"/>
    <lineage>
        <taxon>Bacteria</taxon>
        <taxon>Pseudomonadati</taxon>
        <taxon>Bacteroidota</taxon>
        <taxon>Cytophagia</taxon>
        <taxon>Cytophagales</taxon>
        <taxon>Hymenobacteraceae</taxon>
        <taxon>Hymenobacter</taxon>
    </lineage>
</organism>
<dbReference type="CDD" id="cd17546">
    <property type="entry name" value="REC_hyHK_CKI1_RcsC-like"/>
    <property type="match status" value="1"/>
</dbReference>
<evidence type="ECO:0000256" key="1">
    <source>
        <dbReference type="ARBA" id="ARBA00000085"/>
    </source>
</evidence>
<dbReference type="PROSITE" id="PS50109">
    <property type="entry name" value="HIS_KIN"/>
    <property type="match status" value="1"/>
</dbReference>
<accession>A0A7Y0FPJ0</accession>
<name>A0A7Y0FPJ0_9BACT</name>
<dbReference type="PROSITE" id="PS50110">
    <property type="entry name" value="RESPONSE_REGULATORY"/>
    <property type="match status" value="1"/>
</dbReference>
<evidence type="ECO:0000256" key="14">
    <source>
        <dbReference type="PROSITE-ProRule" id="PRU00110"/>
    </source>
</evidence>
<dbReference type="Gene3D" id="3.40.50.2300">
    <property type="match status" value="1"/>
</dbReference>
<dbReference type="GO" id="GO:0005524">
    <property type="term" value="F:ATP binding"/>
    <property type="evidence" value="ECO:0007669"/>
    <property type="project" value="UniProtKB-KW"/>
</dbReference>
<comment type="catalytic activity">
    <reaction evidence="1">
        <text>ATP + protein L-histidine = ADP + protein N-phospho-L-histidine.</text>
        <dbReference type="EC" id="2.7.13.3"/>
    </reaction>
</comment>
<evidence type="ECO:0000256" key="12">
    <source>
        <dbReference type="ARBA" id="ARBA00023012"/>
    </source>
</evidence>
<dbReference type="Pfam" id="PF07495">
    <property type="entry name" value="Y_Y_Y"/>
    <property type="match status" value="1"/>
</dbReference>
<dbReference type="SMART" id="SM00448">
    <property type="entry name" value="REC"/>
    <property type="match status" value="1"/>
</dbReference>
<feature type="modified residue" description="Phosphohistidine" evidence="14">
    <location>
        <position position="1135"/>
    </location>
</feature>
<evidence type="ECO:0000256" key="4">
    <source>
        <dbReference type="ARBA" id="ARBA00022475"/>
    </source>
</evidence>
<dbReference type="InterPro" id="IPR008207">
    <property type="entry name" value="Sig_transdc_His_kin_Hpt_dom"/>
</dbReference>
<gene>
    <name evidence="20" type="ORF">HHL22_19650</name>
</gene>
<dbReference type="InterPro" id="IPR036641">
    <property type="entry name" value="HPT_dom_sf"/>
</dbReference>
<dbReference type="AlphaFoldDB" id="A0A7Y0FPJ0"/>
<dbReference type="InterPro" id="IPR015943">
    <property type="entry name" value="WD40/YVTN_repeat-like_dom_sf"/>
</dbReference>
<keyword evidence="11" id="KW-1133">Transmembrane helix</keyword>
<dbReference type="Gene3D" id="2.130.10.10">
    <property type="entry name" value="YVTN repeat-like/Quinoprotein amine dehydrogenase"/>
    <property type="match status" value="2"/>
</dbReference>
<dbReference type="SMART" id="SM00387">
    <property type="entry name" value="HATPase_c"/>
    <property type="match status" value="1"/>
</dbReference>
<comment type="subcellular location">
    <subcellularLocation>
        <location evidence="2">Cell membrane</location>
        <topology evidence="2">Multi-pass membrane protein</topology>
    </subcellularLocation>
</comment>
<reference evidence="20 21" key="1">
    <citation type="submission" date="2020-04" db="EMBL/GenBank/DDBJ databases">
        <title>Hymenobacter polaris sp. nov., isolated from Arctic soil.</title>
        <authorList>
            <person name="Dahal R.H."/>
        </authorList>
    </citation>
    <scope>NUCLEOTIDE SEQUENCE [LARGE SCALE GENOMIC DNA]</scope>
    <source>
        <strain evidence="20 21">RP-2-7</strain>
    </source>
</reference>
<dbReference type="SUPFAM" id="SSF47384">
    <property type="entry name" value="Homodimeric domain of signal transducing histidine kinase"/>
    <property type="match status" value="1"/>
</dbReference>
<dbReference type="EC" id="2.7.13.3" evidence="3"/>
<dbReference type="InterPro" id="IPR011006">
    <property type="entry name" value="CheY-like_superfamily"/>
</dbReference>
<dbReference type="PANTHER" id="PTHR45339:SF1">
    <property type="entry name" value="HYBRID SIGNAL TRANSDUCTION HISTIDINE KINASE J"/>
    <property type="match status" value="1"/>
</dbReference>
<keyword evidence="8" id="KW-0547">Nucleotide-binding</keyword>
<dbReference type="InterPro" id="IPR011110">
    <property type="entry name" value="Reg_prop"/>
</dbReference>
<dbReference type="FunFam" id="3.30.565.10:FF:000078">
    <property type="entry name" value="Two-component sensor histidine kinase"/>
    <property type="match status" value="1"/>
</dbReference>
<dbReference type="RefSeq" id="WP_169533093.1">
    <property type="nucleotide sequence ID" value="NZ_JABBGH010000003.1"/>
</dbReference>
<keyword evidence="9" id="KW-0418">Kinase</keyword>
<dbReference type="EMBL" id="JABBGH010000003">
    <property type="protein sequence ID" value="NML67424.1"/>
    <property type="molecule type" value="Genomic_DNA"/>
</dbReference>
<keyword evidence="6" id="KW-0808">Transferase</keyword>
<dbReference type="SUPFAM" id="SSF55874">
    <property type="entry name" value="ATPase domain of HSP90 chaperone/DNA topoisomerase II/histidine kinase"/>
    <property type="match status" value="1"/>
</dbReference>
<dbReference type="Proteomes" id="UP000559626">
    <property type="component" value="Unassembled WGS sequence"/>
</dbReference>
<dbReference type="InterPro" id="IPR001789">
    <property type="entry name" value="Sig_transdc_resp-reg_receiver"/>
</dbReference>
<dbReference type="Gene3D" id="1.10.287.130">
    <property type="match status" value="1"/>
</dbReference>
<feature type="domain" description="HPt" evidence="19">
    <location>
        <begin position="1093"/>
        <end position="1190"/>
    </location>
</feature>
<proteinExistence type="predicted"/>
<dbReference type="CDD" id="cd16922">
    <property type="entry name" value="HATPase_EvgS-ArcB-TorS-like"/>
    <property type="match status" value="1"/>
</dbReference>
<dbReference type="PANTHER" id="PTHR45339">
    <property type="entry name" value="HYBRID SIGNAL TRANSDUCTION HISTIDINE KINASE J"/>
    <property type="match status" value="1"/>
</dbReference>
<keyword evidence="12" id="KW-0902">Two-component regulatory system</keyword>
<dbReference type="Pfam" id="PF00072">
    <property type="entry name" value="Response_reg"/>
    <property type="match status" value="1"/>
</dbReference>
<dbReference type="InterPro" id="IPR036890">
    <property type="entry name" value="HATPase_C_sf"/>
</dbReference>
<evidence type="ECO:0000259" key="17">
    <source>
        <dbReference type="PROSITE" id="PS50109"/>
    </source>
</evidence>
<dbReference type="Gene3D" id="2.60.40.10">
    <property type="entry name" value="Immunoglobulins"/>
    <property type="match status" value="1"/>
</dbReference>
<evidence type="ECO:0000259" key="19">
    <source>
        <dbReference type="PROSITE" id="PS50894"/>
    </source>
</evidence>
<dbReference type="InterPro" id="IPR013783">
    <property type="entry name" value="Ig-like_fold"/>
</dbReference>
<evidence type="ECO:0000256" key="8">
    <source>
        <dbReference type="ARBA" id="ARBA00022741"/>
    </source>
</evidence>